<keyword evidence="5" id="KW-0496">Mitochondrion</keyword>
<dbReference type="InterPro" id="IPR003016">
    <property type="entry name" value="2-oxoA_DH_lipoyl-BS"/>
</dbReference>
<dbReference type="OrthoDB" id="10264154at2759"/>
<dbReference type="NCBIfam" id="NF002270">
    <property type="entry name" value="PRK01202.1"/>
    <property type="match status" value="1"/>
</dbReference>
<dbReference type="HAMAP" id="MF_00272">
    <property type="entry name" value="GcvH"/>
    <property type="match status" value="1"/>
</dbReference>
<comment type="similarity">
    <text evidence="1 5">Belongs to the GcvH family.</text>
</comment>
<dbReference type="Gene3D" id="2.40.50.100">
    <property type="match status" value="1"/>
</dbReference>
<dbReference type="SUPFAM" id="SSF51230">
    <property type="entry name" value="Single hybrid motif"/>
    <property type="match status" value="1"/>
</dbReference>
<proteinExistence type="inferred from homology"/>
<feature type="domain" description="Lipoyl-binding" evidence="6">
    <location>
        <begin position="36"/>
        <end position="117"/>
    </location>
</feature>
<gene>
    <name evidence="7" type="ORF">J8273_4734</name>
</gene>
<dbReference type="CDD" id="cd06848">
    <property type="entry name" value="GCS_H"/>
    <property type="match status" value="1"/>
</dbReference>
<evidence type="ECO:0000256" key="3">
    <source>
        <dbReference type="ARBA" id="ARBA00022946"/>
    </source>
</evidence>
<comment type="subcellular location">
    <subcellularLocation>
        <location evidence="5">Mitochondrion</location>
    </subcellularLocation>
</comment>
<evidence type="ECO:0000313" key="7">
    <source>
        <dbReference type="EMBL" id="KAG9393870.1"/>
    </source>
</evidence>
<comment type="cofactor">
    <cofactor evidence="5">
        <name>(R)-lipoate</name>
        <dbReference type="ChEBI" id="CHEBI:83088"/>
    </cofactor>
    <text evidence="5">Binds 1 lipoyl cofactor covalently.</text>
</comment>
<evidence type="ECO:0000256" key="5">
    <source>
        <dbReference type="RuleBase" id="RU364055"/>
    </source>
</evidence>
<dbReference type="PROSITE" id="PS50968">
    <property type="entry name" value="BIOTINYL_LIPOYL"/>
    <property type="match status" value="1"/>
</dbReference>
<evidence type="ECO:0000259" key="6">
    <source>
        <dbReference type="PROSITE" id="PS50968"/>
    </source>
</evidence>
<dbReference type="PANTHER" id="PTHR11715:SF3">
    <property type="entry name" value="GLYCINE CLEAVAGE SYSTEM H PROTEIN-RELATED"/>
    <property type="match status" value="1"/>
</dbReference>
<evidence type="ECO:0000256" key="1">
    <source>
        <dbReference type="ARBA" id="ARBA00009249"/>
    </source>
</evidence>
<dbReference type="InterPro" id="IPR000089">
    <property type="entry name" value="Biotin_lipoyl"/>
</dbReference>
<name>A0A8J6AXD0_9EUKA</name>
<evidence type="ECO:0000256" key="2">
    <source>
        <dbReference type="ARBA" id="ARBA00022823"/>
    </source>
</evidence>
<reference evidence="7" key="1">
    <citation type="submission" date="2021-05" db="EMBL/GenBank/DDBJ databases">
        <title>A free-living protist that lacks canonical eukaryotic 1 DNA replication and segregation systems.</title>
        <authorList>
            <person name="Salas-Leiva D.E."/>
            <person name="Tromer E.C."/>
            <person name="Curtis B.A."/>
            <person name="Jerlstrom-Hultqvist J."/>
            <person name="Kolisko M."/>
            <person name="Yi Z."/>
            <person name="Salas-Leiva J.S."/>
            <person name="Gallot-Lavallee L."/>
            <person name="Kops G.J.P.L."/>
            <person name="Archibald J.M."/>
            <person name="Simpson A.G.B."/>
            <person name="Roger A.J."/>
        </authorList>
    </citation>
    <scope>NUCLEOTIDE SEQUENCE</scope>
    <source>
        <strain evidence="7">BICM</strain>
    </source>
</reference>
<dbReference type="GO" id="GO:0019464">
    <property type="term" value="P:glycine decarboxylation via glycine cleavage system"/>
    <property type="evidence" value="ECO:0007669"/>
    <property type="project" value="UniProtKB-UniRule"/>
</dbReference>
<dbReference type="PROSITE" id="PS00189">
    <property type="entry name" value="LIPOYL"/>
    <property type="match status" value="1"/>
</dbReference>
<evidence type="ECO:0000256" key="4">
    <source>
        <dbReference type="PIRSR" id="PIRSR617453-50"/>
    </source>
</evidence>
<comment type="caution">
    <text evidence="7">The sequence shown here is derived from an EMBL/GenBank/DDBJ whole genome shotgun (WGS) entry which is preliminary data.</text>
</comment>
<dbReference type="InterPro" id="IPR011053">
    <property type="entry name" value="Single_hybrid_motif"/>
</dbReference>
<dbReference type="AlphaFoldDB" id="A0A8J6AXD0"/>
<dbReference type="GO" id="GO:0009249">
    <property type="term" value="P:protein lipoylation"/>
    <property type="evidence" value="ECO:0007669"/>
    <property type="project" value="TreeGrafter"/>
</dbReference>
<dbReference type="GO" id="GO:0005960">
    <property type="term" value="C:glycine cleavage complex"/>
    <property type="evidence" value="ECO:0007669"/>
    <property type="project" value="UniProtKB-UniRule"/>
</dbReference>
<keyword evidence="8" id="KW-1185">Reference proteome</keyword>
<dbReference type="Pfam" id="PF01597">
    <property type="entry name" value="GCV_H"/>
    <property type="match status" value="1"/>
</dbReference>
<dbReference type="NCBIfam" id="TIGR00527">
    <property type="entry name" value="gcvH"/>
    <property type="match status" value="1"/>
</dbReference>
<sequence>MLSRVSSSFTSGAFARFASVKYFTKTHEFIDVEDKIGKVGITQYAATHLGEIVYAELPEIDAEVTKEEVLCAVESVKAASDVVMPVAGIVTGVNSELESRPAMINEDPFLGWIAEVQISDLEELDGLMTQADYQEYLQHCDH</sequence>
<dbReference type="EMBL" id="JAHDYR010000020">
    <property type="protein sequence ID" value="KAG9393870.1"/>
    <property type="molecule type" value="Genomic_DNA"/>
</dbReference>
<feature type="modified residue" description="N6-lipoyllysine" evidence="4">
    <location>
        <position position="77"/>
    </location>
</feature>
<dbReference type="GO" id="GO:0005739">
    <property type="term" value="C:mitochondrion"/>
    <property type="evidence" value="ECO:0007669"/>
    <property type="project" value="UniProtKB-SubCell"/>
</dbReference>
<dbReference type="Proteomes" id="UP000717585">
    <property type="component" value="Unassembled WGS sequence"/>
</dbReference>
<dbReference type="InterPro" id="IPR002930">
    <property type="entry name" value="GCV_H"/>
</dbReference>
<keyword evidence="3 5" id="KW-0809">Transit peptide</keyword>
<protein>
    <recommendedName>
        <fullName evidence="5">Glycine cleavage system H protein</fullName>
    </recommendedName>
</protein>
<dbReference type="InterPro" id="IPR017453">
    <property type="entry name" value="GCV_H_sub"/>
</dbReference>
<dbReference type="PANTHER" id="PTHR11715">
    <property type="entry name" value="GLYCINE CLEAVAGE SYSTEM H PROTEIN"/>
    <property type="match status" value="1"/>
</dbReference>
<comment type="subunit">
    <text evidence="5">The glycine cleavage system is composed of four proteins: P, T, L and H.</text>
</comment>
<comment type="function">
    <text evidence="5">The H protein shuttles the methylamine group of glycine from the P protein to the T protein.</text>
</comment>
<evidence type="ECO:0000313" key="8">
    <source>
        <dbReference type="Proteomes" id="UP000717585"/>
    </source>
</evidence>
<organism evidence="7 8">
    <name type="scientific">Carpediemonas membranifera</name>
    <dbReference type="NCBI Taxonomy" id="201153"/>
    <lineage>
        <taxon>Eukaryota</taxon>
        <taxon>Metamonada</taxon>
        <taxon>Carpediemonas-like organisms</taxon>
        <taxon>Carpediemonas</taxon>
    </lineage>
</organism>
<dbReference type="InterPro" id="IPR033753">
    <property type="entry name" value="GCV_H/Fam206"/>
</dbReference>
<accession>A0A8J6AXD0</accession>
<keyword evidence="2 4" id="KW-0450">Lipoyl</keyword>